<feature type="domain" description="Oxidoreductase DRL-like catalytic" evidence="1">
    <location>
        <begin position="157"/>
        <end position="349"/>
    </location>
</feature>
<organism evidence="2 3">
    <name type="scientific">Acerihabitans arboris</name>
    <dbReference type="NCBI Taxonomy" id="2691583"/>
    <lineage>
        <taxon>Bacteria</taxon>
        <taxon>Pseudomonadati</taxon>
        <taxon>Pseudomonadota</taxon>
        <taxon>Gammaproteobacteria</taxon>
        <taxon>Enterobacterales</taxon>
        <taxon>Pectobacteriaceae</taxon>
        <taxon>Acerihabitans</taxon>
    </lineage>
</organism>
<reference evidence="2 3" key="1">
    <citation type="submission" date="2019-12" db="EMBL/GenBank/DDBJ databases">
        <authorList>
            <person name="Lee S.D."/>
        </authorList>
    </citation>
    <scope>NUCLEOTIDE SEQUENCE [LARGE SCALE GENOMIC DNA]</scope>
    <source>
        <strain evidence="2 3">SAP-6</strain>
    </source>
</reference>
<dbReference type="Gene3D" id="3.40.50.720">
    <property type="entry name" value="NAD(P)-binding Rossmann-like Domain"/>
    <property type="match status" value="1"/>
</dbReference>
<sequence length="456" mass="49419">MNYELLFDELKGRRIRVAITGACGGFGRSLLVQCRNIPAIEIVALCDINTRGTQDLLADLRYRHDKNRLCGTPAEAAAAQAAGETAIISDFALLDALDLDMVVESTGKPDISVSIAVNALTRGVHVGMVSKETDSVAGPWLNQLALKHHAVYTTVDGDQPSNLIGLVTWAKVLGFEIIAAGKSSEYDYIFHPATGRLDYTSTQVDAPALADLWALDDKDIKGTLRRRAEALSMLPQSATPDYCEMNVVANSTGFAPATPALNYPLCHIGELADIFIPEEDGGILTRTGVVDVFNCLRRDDEVSFGGGVFIVVRCQDQETWRMLADKGHVVSKNLKYACIYLPYHIMGLESPHSLFSAVLHRRASGAVDQQVHAVMAGYADRPLKKGETLAMGGHHHSIEHVSARLLARADAKGVAPFYLLANKTLTADVAQGELIPLSALPEDDSLLYQAWRQTGL</sequence>
<accession>A0A845SEE7</accession>
<reference evidence="2 3" key="2">
    <citation type="submission" date="2020-02" db="EMBL/GenBank/DDBJ databases">
        <title>The new genus of Enterobacteriales.</title>
        <authorList>
            <person name="Kim I.S."/>
        </authorList>
    </citation>
    <scope>NUCLEOTIDE SEQUENCE [LARGE SCALE GENOMIC DNA]</scope>
    <source>
        <strain evidence="2 3">SAP-6</strain>
    </source>
</reference>
<evidence type="ECO:0000313" key="2">
    <source>
        <dbReference type="EMBL" id="NDL61782.1"/>
    </source>
</evidence>
<dbReference type="PANTHER" id="PTHR37850:SF3">
    <property type="entry name" value="BLR7815 PROTEIN"/>
    <property type="match status" value="1"/>
</dbReference>
<dbReference type="RefSeq" id="WP_162364465.1">
    <property type="nucleotide sequence ID" value="NZ_WUBS01000002.1"/>
</dbReference>
<keyword evidence="3" id="KW-1185">Reference proteome</keyword>
<dbReference type="SUPFAM" id="SSF51735">
    <property type="entry name" value="NAD(P)-binding Rossmann-fold domains"/>
    <property type="match status" value="1"/>
</dbReference>
<dbReference type="InterPro" id="IPR036291">
    <property type="entry name" value="NAD(P)-bd_dom_sf"/>
</dbReference>
<evidence type="ECO:0000313" key="3">
    <source>
        <dbReference type="Proteomes" id="UP000461443"/>
    </source>
</evidence>
<gene>
    <name evidence="2" type="ORF">GRH90_03265</name>
</gene>
<dbReference type="Proteomes" id="UP000461443">
    <property type="component" value="Unassembled WGS sequence"/>
</dbReference>
<comment type="caution">
    <text evidence="2">The sequence shown here is derived from an EMBL/GenBank/DDBJ whole genome shotgun (WGS) entry which is preliminary data.</text>
</comment>
<name>A0A845SEE7_9GAMM</name>
<dbReference type="InterPro" id="IPR048423">
    <property type="entry name" value="DRL_cat"/>
</dbReference>
<evidence type="ECO:0000259" key="1">
    <source>
        <dbReference type="Pfam" id="PF21135"/>
    </source>
</evidence>
<proteinExistence type="predicted"/>
<dbReference type="EMBL" id="WUBS01000002">
    <property type="protein sequence ID" value="NDL61782.1"/>
    <property type="molecule type" value="Genomic_DNA"/>
</dbReference>
<dbReference type="AlphaFoldDB" id="A0A845SEE7"/>
<dbReference type="Pfam" id="PF21135">
    <property type="entry name" value="DRL_cat"/>
    <property type="match status" value="1"/>
</dbReference>
<dbReference type="PANTHER" id="PTHR37850">
    <property type="entry name" value="STRU PROTEIN"/>
    <property type="match status" value="1"/>
</dbReference>
<protein>
    <submittedName>
        <fullName evidence="2">Homoserine dehydrogenase</fullName>
    </submittedName>
</protein>